<sequence>MTPENSGPLLVDRIPAIPGSLADPLSDLLSASVSETLPSSVSGSLSETRLDSLPAELDPEYSGNGAFFTADPLTHPEVAVVGLGYAGLPVAVSAAAAGYVTCGIDLRAEVVDSLNAGRPLVDTVSAEQLAGIRTRFAATTDPAVLARCTVVVVCVPTPVDERGRPDLALLTAAVTTVRDHLRPGQLVIIESTTYPGTTDGVVRAVLEESGLRAGDDFALAFSPERVDPGNRDFAFHNTPKVVGGFSDRCRDRAAAFYTRLTERVHVTRSTREAEAAKILENTFRQVNIALVNEFARVCHRLGVDVWDTIDAAATKPFGFMPFRPGAGVGGHCIPVDPLYLAHRAREAGYPFSLVEAAQTVNDAMPLWVAERAIAELGAQDVTAAGARVLLLGVTYKPDVADVRHSPAVPLAEALLASGVRVSYHDPYVDVFEAAGTVLPAVEGELSEAVAAADLVVLVQRHGCYPADLLAGARRVMDATGPASAPNTAQL</sequence>
<keyword evidence="1" id="KW-0560">Oxidoreductase</keyword>
<evidence type="ECO:0000313" key="6">
    <source>
        <dbReference type="Proteomes" id="UP000017984"/>
    </source>
</evidence>
<dbReference type="InterPro" id="IPR008927">
    <property type="entry name" value="6-PGluconate_DH-like_C_sf"/>
</dbReference>
<dbReference type="Gene3D" id="3.40.50.720">
    <property type="entry name" value="NAD(P)-binding Rossmann-like Domain"/>
    <property type="match status" value="2"/>
</dbReference>
<name>V6K5G2_STRRC</name>
<dbReference type="SUPFAM" id="SSF52413">
    <property type="entry name" value="UDP-glucose/GDP-mannose dehydrogenase C-terminal domain"/>
    <property type="match status" value="1"/>
</dbReference>
<dbReference type="PANTHER" id="PTHR43491">
    <property type="entry name" value="UDP-N-ACETYL-D-MANNOSAMINE DEHYDROGENASE"/>
    <property type="match status" value="1"/>
</dbReference>
<dbReference type="PIRSF" id="PIRSF000124">
    <property type="entry name" value="UDPglc_GDPman_dh"/>
    <property type="match status" value="1"/>
</dbReference>
<dbReference type="EMBL" id="AWQX01000214">
    <property type="protein sequence ID" value="EST27283.1"/>
    <property type="molecule type" value="Genomic_DNA"/>
</dbReference>
<dbReference type="Pfam" id="PF03721">
    <property type="entry name" value="UDPG_MGDP_dh_N"/>
    <property type="match status" value="1"/>
</dbReference>
<dbReference type="InterPro" id="IPR017476">
    <property type="entry name" value="UDP-Glc/GDP-Man"/>
</dbReference>
<dbReference type="PANTHER" id="PTHR43491:SF1">
    <property type="entry name" value="UDP-N-ACETYL-D-MANNOSAMINE DEHYDROGENASE"/>
    <property type="match status" value="1"/>
</dbReference>
<dbReference type="InterPro" id="IPR001732">
    <property type="entry name" value="UDP-Glc/GDP-Man_DH_N"/>
</dbReference>
<dbReference type="InterPro" id="IPR028359">
    <property type="entry name" value="UDP_ManNAc/GlcNAc_DH"/>
</dbReference>
<feature type="domain" description="UDP-glucose/GDP-mannose dehydrogenase C-terminal" evidence="4">
    <location>
        <begin position="389"/>
        <end position="478"/>
    </location>
</feature>
<keyword evidence="2" id="KW-0520">NAD</keyword>
<evidence type="ECO:0000256" key="3">
    <source>
        <dbReference type="PIRNR" id="PIRNR000124"/>
    </source>
</evidence>
<dbReference type="SMART" id="SM00984">
    <property type="entry name" value="UDPG_MGDP_dh_C"/>
    <property type="match status" value="1"/>
</dbReference>
<evidence type="ECO:0000313" key="5">
    <source>
        <dbReference type="EMBL" id="EST27283.1"/>
    </source>
</evidence>
<dbReference type="PATRIC" id="fig|1352936.5.peg.5235"/>
<dbReference type="SUPFAM" id="SSF51735">
    <property type="entry name" value="NAD(P)-binding Rossmann-fold domains"/>
    <property type="match status" value="1"/>
</dbReference>
<dbReference type="GO" id="GO:0016628">
    <property type="term" value="F:oxidoreductase activity, acting on the CH-CH group of donors, NAD or NADP as acceptor"/>
    <property type="evidence" value="ECO:0007669"/>
    <property type="project" value="InterPro"/>
</dbReference>
<dbReference type="SUPFAM" id="SSF48179">
    <property type="entry name" value="6-phosphogluconate dehydrogenase C-terminal domain-like"/>
    <property type="match status" value="1"/>
</dbReference>
<dbReference type="GO" id="GO:0000271">
    <property type="term" value="P:polysaccharide biosynthetic process"/>
    <property type="evidence" value="ECO:0007669"/>
    <property type="project" value="InterPro"/>
</dbReference>
<reference evidence="5 6" key="1">
    <citation type="journal article" date="2014" name="Genome Announc.">
        <title>Draft Genome Sequence of Streptomyces roseochromogenes subsp. oscitans DS 12.976, Producer of the Aminocoumarin Antibiotic Clorobiocin.</title>
        <authorList>
            <person name="Ruckert C."/>
            <person name="Kalinowski J."/>
            <person name="Heide L."/>
            <person name="Apel A.K."/>
        </authorList>
    </citation>
    <scope>NUCLEOTIDE SEQUENCE [LARGE SCALE GENOMIC DNA]</scope>
    <source>
        <strain evidence="5 6">DS 12.976</strain>
    </source>
</reference>
<dbReference type="OrthoDB" id="5193947at2"/>
<accession>V6K5G2</accession>
<dbReference type="RefSeq" id="WP_023549587.1">
    <property type="nucleotide sequence ID" value="NZ_CM002285.1"/>
</dbReference>
<dbReference type="GO" id="GO:0051287">
    <property type="term" value="F:NAD binding"/>
    <property type="evidence" value="ECO:0007669"/>
    <property type="project" value="InterPro"/>
</dbReference>
<dbReference type="AlphaFoldDB" id="V6K5G2"/>
<keyword evidence="6" id="KW-1185">Reference proteome</keyword>
<dbReference type="InterPro" id="IPR036220">
    <property type="entry name" value="UDP-Glc/GDP-Man_DH_C_sf"/>
</dbReference>
<dbReference type="HOGENOM" id="CLU_023810_3_2_11"/>
<comment type="similarity">
    <text evidence="3">Belongs to the UDP-glucose/GDP-mannose dehydrogenase family.</text>
</comment>
<dbReference type="InterPro" id="IPR014027">
    <property type="entry name" value="UDP-Glc/GDP-Man_DH_C"/>
</dbReference>
<dbReference type="InterPro" id="IPR014026">
    <property type="entry name" value="UDP-Glc/GDP-Man_DH_dimer"/>
</dbReference>
<evidence type="ECO:0000256" key="1">
    <source>
        <dbReference type="ARBA" id="ARBA00023002"/>
    </source>
</evidence>
<comment type="caution">
    <text evidence="5">The sequence shown here is derived from an EMBL/GenBank/DDBJ whole genome shotgun (WGS) entry which is preliminary data.</text>
</comment>
<dbReference type="Pfam" id="PF03720">
    <property type="entry name" value="UDPG_MGDP_dh_C"/>
    <property type="match status" value="1"/>
</dbReference>
<evidence type="ECO:0000259" key="4">
    <source>
        <dbReference type="SMART" id="SM00984"/>
    </source>
</evidence>
<dbReference type="Proteomes" id="UP000017984">
    <property type="component" value="Chromosome"/>
</dbReference>
<dbReference type="NCBIfam" id="TIGR03026">
    <property type="entry name" value="NDP-sugDHase"/>
    <property type="match status" value="1"/>
</dbReference>
<dbReference type="PIRSF" id="PIRSF500136">
    <property type="entry name" value="UDP_ManNAc_DH"/>
    <property type="match status" value="1"/>
</dbReference>
<evidence type="ECO:0000256" key="2">
    <source>
        <dbReference type="ARBA" id="ARBA00023027"/>
    </source>
</evidence>
<proteinExistence type="inferred from homology"/>
<gene>
    <name evidence="5" type="ORF">M878_25120</name>
</gene>
<dbReference type="Pfam" id="PF00984">
    <property type="entry name" value="UDPG_MGDP_dh"/>
    <property type="match status" value="1"/>
</dbReference>
<dbReference type="InterPro" id="IPR036291">
    <property type="entry name" value="NAD(P)-bd_dom_sf"/>
</dbReference>
<dbReference type="GO" id="GO:0016616">
    <property type="term" value="F:oxidoreductase activity, acting on the CH-OH group of donors, NAD or NADP as acceptor"/>
    <property type="evidence" value="ECO:0007669"/>
    <property type="project" value="InterPro"/>
</dbReference>
<organism evidence="5 6">
    <name type="scientific">Streptomyces roseochromogenus subsp. oscitans DS 12.976</name>
    <dbReference type="NCBI Taxonomy" id="1352936"/>
    <lineage>
        <taxon>Bacteria</taxon>
        <taxon>Bacillati</taxon>
        <taxon>Actinomycetota</taxon>
        <taxon>Actinomycetes</taxon>
        <taxon>Kitasatosporales</taxon>
        <taxon>Streptomycetaceae</taxon>
        <taxon>Streptomyces</taxon>
    </lineage>
</organism>
<dbReference type="STRING" id="1352936.M878_25120"/>
<protein>
    <recommendedName>
        <fullName evidence="4">UDP-glucose/GDP-mannose dehydrogenase C-terminal domain-containing protein</fullName>
    </recommendedName>
</protein>